<proteinExistence type="predicted"/>
<evidence type="ECO:0000256" key="1">
    <source>
        <dbReference type="SAM" id="Phobius"/>
    </source>
</evidence>
<keyword evidence="1" id="KW-0812">Transmembrane</keyword>
<organism evidence="2">
    <name type="scientific">Anguilla anguilla</name>
    <name type="common">European freshwater eel</name>
    <name type="synonym">Muraena anguilla</name>
    <dbReference type="NCBI Taxonomy" id="7936"/>
    <lineage>
        <taxon>Eukaryota</taxon>
        <taxon>Metazoa</taxon>
        <taxon>Chordata</taxon>
        <taxon>Craniata</taxon>
        <taxon>Vertebrata</taxon>
        <taxon>Euteleostomi</taxon>
        <taxon>Actinopterygii</taxon>
        <taxon>Neopterygii</taxon>
        <taxon>Teleostei</taxon>
        <taxon>Anguilliformes</taxon>
        <taxon>Anguillidae</taxon>
        <taxon>Anguilla</taxon>
    </lineage>
</organism>
<keyword evidence="1" id="KW-1133">Transmembrane helix</keyword>
<accession>A0A0E9PTZ8</accession>
<protein>
    <submittedName>
        <fullName evidence="2">Uncharacterized protein</fullName>
    </submittedName>
</protein>
<reference evidence="2" key="2">
    <citation type="journal article" date="2015" name="Fish Shellfish Immunol.">
        <title>Early steps in the European eel (Anguilla anguilla)-Vibrio vulnificus interaction in the gills: Role of the RtxA13 toxin.</title>
        <authorList>
            <person name="Callol A."/>
            <person name="Pajuelo D."/>
            <person name="Ebbesson L."/>
            <person name="Teles M."/>
            <person name="MacKenzie S."/>
            <person name="Amaro C."/>
        </authorList>
    </citation>
    <scope>NUCLEOTIDE SEQUENCE</scope>
</reference>
<reference evidence="2" key="1">
    <citation type="submission" date="2014-11" db="EMBL/GenBank/DDBJ databases">
        <authorList>
            <person name="Amaro Gonzalez C."/>
        </authorList>
    </citation>
    <scope>NUCLEOTIDE SEQUENCE</scope>
</reference>
<name>A0A0E9PTZ8_ANGAN</name>
<evidence type="ECO:0000313" key="2">
    <source>
        <dbReference type="EMBL" id="JAH07570.1"/>
    </source>
</evidence>
<dbReference type="AlphaFoldDB" id="A0A0E9PTZ8"/>
<sequence length="36" mass="4188">MCPSRIYHSSNMLYNFIFMPITVRFTSVPNLLISPP</sequence>
<feature type="transmembrane region" description="Helical" evidence="1">
    <location>
        <begin position="12"/>
        <end position="33"/>
    </location>
</feature>
<dbReference type="EMBL" id="GBXM01101007">
    <property type="protein sequence ID" value="JAH07570.1"/>
    <property type="molecule type" value="Transcribed_RNA"/>
</dbReference>
<keyword evidence="1" id="KW-0472">Membrane</keyword>